<proteinExistence type="predicted"/>
<protein>
    <submittedName>
        <fullName evidence="2">Uncharacterized protein</fullName>
    </submittedName>
</protein>
<keyword evidence="1" id="KW-0812">Transmembrane</keyword>
<keyword evidence="1" id="KW-0472">Membrane</keyword>
<accession>A0A0E9QDP6</accession>
<organism evidence="2">
    <name type="scientific">Anguilla anguilla</name>
    <name type="common">European freshwater eel</name>
    <name type="synonym">Muraena anguilla</name>
    <dbReference type="NCBI Taxonomy" id="7936"/>
    <lineage>
        <taxon>Eukaryota</taxon>
        <taxon>Metazoa</taxon>
        <taxon>Chordata</taxon>
        <taxon>Craniata</taxon>
        <taxon>Vertebrata</taxon>
        <taxon>Euteleostomi</taxon>
        <taxon>Actinopterygii</taxon>
        <taxon>Neopterygii</taxon>
        <taxon>Teleostei</taxon>
        <taxon>Anguilliformes</taxon>
        <taxon>Anguillidae</taxon>
        <taxon>Anguilla</taxon>
    </lineage>
</organism>
<keyword evidence="1" id="KW-1133">Transmembrane helix</keyword>
<feature type="transmembrane region" description="Helical" evidence="1">
    <location>
        <begin position="58"/>
        <end position="74"/>
    </location>
</feature>
<reference evidence="2" key="2">
    <citation type="journal article" date="2015" name="Fish Shellfish Immunol.">
        <title>Early steps in the European eel (Anguilla anguilla)-Vibrio vulnificus interaction in the gills: Role of the RtxA13 toxin.</title>
        <authorList>
            <person name="Callol A."/>
            <person name="Pajuelo D."/>
            <person name="Ebbesson L."/>
            <person name="Teles M."/>
            <person name="MacKenzie S."/>
            <person name="Amaro C."/>
        </authorList>
    </citation>
    <scope>NUCLEOTIDE SEQUENCE</scope>
</reference>
<dbReference type="EMBL" id="GBXM01093586">
    <property type="protein sequence ID" value="JAH14991.1"/>
    <property type="molecule type" value="Transcribed_RNA"/>
</dbReference>
<reference evidence="2" key="1">
    <citation type="submission" date="2014-11" db="EMBL/GenBank/DDBJ databases">
        <authorList>
            <person name="Amaro Gonzalez C."/>
        </authorList>
    </citation>
    <scope>NUCLEOTIDE SEQUENCE</scope>
</reference>
<dbReference type="AlphaFoldDB" id="A0A0E9QDP6"/>
<sequence>MCLHSVGIFHGALLVSQRSMLCHTFVDAPAIQTNFLCLNALLQRFTTHLYGCLYNMENIFWVLGCFYIAANYFGM</sequence>
<evidence type="ECO:0000313" key="2">
    <source>
        <dbReference type="EMBL" id="JAH14991.1"/>
    </source>
</evidence>
<evidence type="ECO:0000256" key="1">
    <source>
        <dbReference type="SAM" id="Phobius"/>
    </source>
</evidence>
<name>A0A0E9QDP6_ANGAN</name>